<dbReference type="RefSeq" id="WP_031567427.1">
    <property type="nucleotide sequence ID" value="NZ_CAAAIS010000008.1"/>
</dbReference>
<evidence type="ECO:0000256" key="2">
    <source>
        <dbReference type="ARBA" id="ARBA00022679"/>
    </source>
</evidence>
<evidence type="ECO:0000313" key="4">
    <source>
        <dbReference type="EMBL" id="STY28950.1"/>
    </source>
</evidence>
<dbReference type="InterPro" id="IPR007739">
    <property type="entry name" value="RgpF"/>
</dbReference>
<dbReference type="Gene3D" id="3.40.50.2000">
    <property type="entry name" value="Glycogen Phosphorylase B"/>
    <property type="match status" value="1"/>
</dbReference>
<gene>
    <name evidence="4" type="ORF">NCTC11532_01127</name>
</gene>
<dbReference type="InterPro" id="IPR001296">
    <property type="entry name" value="Glyco_trans_1"/>
</dbReference>
<proteinExistence type="predicted"/>
<dbReference type="STRING" id="1122170.GCA_000701265_01892"/>
<accession>A0A378LRF2</accession>
<dbReference type="AlphaFoldDB" id="A0A378LRF2"/>
<dbReference type="EMBL" id="UGPB01000001">
    <property type="protein sequence ID" value="STY28950.1"/>
    <property type="molecule type" value="Genomic_DNA"/>
</dbReference>
<dbReference type="OrthoDB" id="9816424at2"/>
<name>A0A378LRF2_9GAMM</name>
<protein>
    <submittedName>
        <fullName evidence="4">Rhamnan synthesis protein F</fullName>
    </submittedName>
</protein>
<reference evidence="4 5" key="1">
    <citation type="submission" date="2018-06" db="EMBL/GenBank/DDBJ databases">
        <authorList>
            <consortium name="Pathogen Informatics"/>
            <person name="Doyle S."/>
        </authorList>
    </citation>
    <scope>NUCLEOTIDE SEQUENCE [LARGE SCALE GENOMIC DNA]</scope>
    <source>
        <strain evidence="4 5">NCTC11532</strain>
    </source>
</reference>
<keyword evidence="2" id="KW-0808">Transferase</keyword>
<dbReference type="PANTHER" id="PTHR12526">
    <property type="entry name" value="GLYCOSYLTRANSFERASE"/>
    <property type="match status" value="1"/>
</dbReference>
<dbReference type="PANTHER" id="PTHR12526:SF629">
    <property type="entry name" value="TEICHURONIC ACID BIOSYNTHESIS GLYCOSYLTRANSFERASE TUAH-RELATED"/>
    <property type="match status" value="1"/>
</dbReference>
<dbReference type="Pfam" id="PF00534">
    <property type="entry name" value="Glycos_transf_1"/>
    <property type="match status" value="1"/>
</dbReference>
<feature type="domain" description="Glycosyl transferase family 1" evidence="3">
    <location>
        <begin position="274"/>
        <end position="437"/>
    </location>
</feature>
<dbReference type="Proteomes" id="UP000255297">
    <property type="component" value="Unassembled WGS sequence"/>
</dbReference>
<evidence type="ECO:0000256" key="1">
    <source>
        <dbReference type="ARBA" id="ARBA00022676"/>
    </source>
</evidence>
<dbReference type="GO" id="GO:0016757">
    <property type="term" value="F:glycosyltransferase activity"/>
    <property type="evidence" value="ECO:0007669"/>
    <property type="project" value="UniProtKB-KW"/>
</dbReference>
<dbReference type="SUPFAM" id="SSF53756">
    <property type="entry name" value="UDP-Glycosyltransferase/glycogen phosphorylase"/>
    <property type="match status" value="1"/>
</dbReference>
<sequence>MRKKIKKAVINFSNFMTAPKKTFHQKNDFLPEEYPCDFDEDYYLKIYPHIAVAKIDPYFHFINYGKAEGRRASPYNLHKKVAPFCNTRETILLVSHDASRTGAPILALNIARELKKKFNLVILLLNGGALTPFFEQLSNAIISIDNSILSDAIFIDNLVNNLIEKYPINFSIVNSIESFWVLKPLAKRFIPNVLLIHEFSAYTRPYYKFSEAFHWAGTIVFPAKIVQENAINDLSKNVIPLTYVLSQGKSHLPLDNDSLKQCSKVKEWIKLISKYRNASKTFLILGAGAIHYRKGVDLFIATAAELKRSYPEFNIKMIWVGAGFDLEGDVSYSCYLAEQIERSNLGDSFELIDELSDLVPLYQQIDLFYLSSRLDPLPNVAIDVMMLGKPVICFDKGTGIAEILALDTITSECIVSHLSIIESTQKIIKFYQSPEYYSLVSSKIRTLARKYFNMENYISCLLSFLGRQKKCAHQEELDCLILESSIDFKEDFFGNPNFERREAIRKYIRSWHSKVNLLRKPAPGFNPNIYAIYHGCRNEYAEPFADYLYSEKPEGPWQEKIISPNSNLVPNDKELRCALYIPVFSLNFLHEILTRIQEKKSFFNVYISTNKSLYKKILNELSNFKHINYKLKISSTESGPLLNEFQTELQKYDVMGYFYIKKSIETNMSYRKIFLFHVENLLGGQYQMIDFILNEFKNNPKLGLVFADDPNLLDWGDCSAFAEEIARQLKLSNLPEHHFSFPSGNIFWARPEAIKPLFEKKFYLDWETPKEASVLNAIERLIPFITANQGFSKMVTHIPGLTL</sequence>
<keyword evidence="5" id="KW-1185">Reference proteome</keyword>
<dbReference type="Pfam" id="PF05045">
    <property type="entry name" value="RgpF"/>
    <property type="match status" value="1"/>
</dbReference>
<keyword evidence="1" id="KW-0328">Glycosyltransferase</keyword>
<organism evidence="4 5">
    <name type="scientific">Legionella wadsworthii</name>
    <dbReference type="NCBI Taxonomy" id="28088"/>
    <lineage>
        <taxon>Bacteria</taxon>
        <taxon>Pseudomonadati</taxon>
        <taxon>Pseudomonadota</taxon>
        <taxon>Gammaproteobacteria</taxon>
        <taxon>Legionellales</taxon>
        <taxon>Legionellaceae</taxon>
        <taxon>Legionella</taxon>
    </lineage>
</organism>
<evidence type="ECO:0000313" key="5">
    <source>
        <dbReference type="Proteomes" id="UP000255297"/>
    </source>
</evidence>
<evidence type="ECO:0000259" key="3">
    <source>
        <dbReference type="Pfam" id="PF00534"/>
    </source>
</evidence>